<keyword evidence="6 7" id="KW-0472">Membrane</keyword>
<feature type="transmembrane region" description="Helical" evidence="7">
    <location>
        <begin position="20"/>
        <end position="43"/>
    </location>
</feature>
<evidence type="ECO:0000256" key="1">
    <source>
        <dbReference type="ARBA" id="ARBA00004651"/>
    </source>
</evidence>
<name>A0A831RVW1_9GAMM</name>
<feature type="transmembrane region" description="Helical" evidence="7">
    <location>
        <begin position="272"/>
        <end position="297"/>
    </location>
</feature>
<comment type="subcellular location">
    <subcellularLocation>
        <location evidence="1">Cell membrane</location>
        <topology evidence="1">Multi-pass membrane protein</topology>
    </subcellularLocation>
</comment>
<evidence type="ECO:0000313" key="9">
    <source>
        <dbReference type="EMBL" id="HEC06120.1"/>
    </source>
</evidence>
<evidence type="ECO:0000256" key="4">
    <source>
        <dbReference type="ARBA" id="ARBA00022692"/>
    </source>
</evidence>
<comment type="caution">
    <text evidence="9">The sequence shown here is derived from an EMBL/GenBank/DDBJ whole genome shotgun (WGS) entry which is preliminary data.</text>
</comment>
<evidence type="ECO:0000256" key="7">
    <source>
        <dbReference type="SAM" id="Phobius"/>
    </source>
</evidence>
<feature type="transmembrane region" description="Helical" evidence="7">
    <location>
        <begin position="317"/>
        <end position="347"/>
    </location>
</feature>
<dbReference type="PANTHER" id="PTHR30489">
    <property type="entry name" value="LIPOPROTEIN-RELEASING SYSTEM TRANSMEMBRANE PROTEIN LOLE"/>
    <property type="match status" value="1"/>
</dbReference>
<evidence type="ECO:0000256" key="6">
    <source>
        <dbReference type="ARBA" id="ARBA00023136"/>
    </source>
</evidence>
<reference evidence="9" key="1">
    <citation type="journal article" date="2020" name="mSystems">
        <title>Genome- and Community-Level Interaction Insights into Carbon Utilization and Element Cycling Functions of Hydrothermarchaeota in Hydrothermal Sediment.</title>
        <authorList>
            <person name="Zhou Z."/>
            <person name="Liu Y."/>
            <person name="Xu W."/>
            <person name="Pan J."/>
            <person name="Luo Z.H."/>
            <person name="Li M."/>
        </authorList>
    </citation>
    <scope>NUCLEOTIDE SEQUENCE [LARGE SCALE GENOMIC DNA]</scope>
    <source>
        <strain evidence="9">HyVt-458</strain>
    </source>
</reference>
<dbReference type="Proteomes" id="UP000886339">
    <property type="component" value="Unassembled WGS sequence"/>
</dbReference>
<dbReference type="Pfam" id="PF02687">
    <property type="entry name" value="FtsX"/>
    <property type="match status" value="1"/>
</dbReference>
<proteinExistence type="inferred from homology"/>
<dbReference type="EMBL" id="DRLF01000171">
    <property type="protein sequence ID" value="HEC06120.1"/>
    <property type="molecule type" value="Genomic_DNA"/>
</dbReference>
<evidence type="ECO:0000256" key="2">
    <source>
        <dbReference type="ARBA" id="ARBA00005236"/>
    </source>
</evidence>
<dbReference type="AlphaFoldDB" id="A0A831RVW1"/>
<protein>
    <submittedName>
        <fullName evidence="9">ABC transporter permease</fullName>
    </submittedName>
</protein>
<dbReference type="PANTHER" id="PTHR30489:SF0">
    <property type="entry name" value="LIPOPROTEIN-RELEASING SYSTEM TRANSMEMBRANE PROTEIN LOLE"/>
    <property type="match status" value="1"/>
</dbReference>
<dbReference type="GO" id="GO:0044874">
    <property type="term" value="P:lipoprotein localization to outer membrane"/>
    <property type="evidence" value="ECO:0007669"/>
    <property type="project" value="TreeGrafter"/>
</dbReference>
<evidence type="ECO:0000256" key="5">
    <source>
        <dbReference type="ARBA" id="ARBA00022989"/>
    </source>
</evidence>
<dbReference type="InterPro" id="IPR003838">
    <property type="entry name" value="ABC3_permease_C"/>
</dbReference>
<sequence length="403" mass="44027">MLRQKRQTLALASRDYFHEWQISICFVLALAAVLGPMLVLFGLKFGIVGTMIDELVENPAKREIRPVGSGHYDRVWIDSLRKRDDVAFIVPRIRSIASTLSVSSEQAGRILQFEVIPSAKGDPLLDPQLEPPSGMDRVVLSASAAKKLQVSAGDHIEGSLQRRFRGRKERVAMDLQVAAVAPATGFRRDGLFASVMLVEALEDFRDGHAVPALGWEGSSAVQARSYTGFRLYARSIYDVAALSDSFDRSGIEVRTQAADIESVRRMDNTLSAIYWAIALIGLGGFSLSLGASLWANVDRKRKELSVLRLVGFRTGDIILFPVVQGLYTAVFGWALACGIYLAAAWSINFMLAPQLETAQKICRLLPEHYAIALAITAGASILAAILAGIRAARVEPSEGLREI</sequence>
<keyword evidence="3" id="KW-1003">Cell membrane</keyword>
<dbReference type="InterPro" id="IPR051447">
    <property type="entry name" value="Lipoprotein-release_system"/>
</dbReference>
<feature type="transmembrane region" description="Helical" evidence="7">
    <location>
        <begin position="368"/>
        <end position="389"/>
    </location>
</feature>
<feature type="domain" description="ABC3 transporter permease C-terminal" evidence="8">
    <location>
        <begin position="276"/>
        <end position="396"/>
    </location>
</feature>
<accession>A0A831RVW1</accession>
<dbReference type="GO" id="GO:0098797">
    <property type="term" value="C:plasma membrane protein complex"/>
    <property type="evidence" value="ECO:0007669"/>
    <property type="project" value="TreeGrafter"/>
</dbReference>
<organism evidence="9">
    <name type="scientific">Thiolapillus brandeum</name>
    <dbReference type="NCBI Taxonomy" id="1076588"/>
    <lineage>
        <taxon>Bacteria</taxon>
        <taxon>Pseudomonadati</taxon>
        <taxon>Pseudomonadota</taxon>
        <taxon>Gammaproteobacteria</taxon>
        <taxon>Chromatiales</taxon>
        <taxon>Sedimenticolaceae</taxon>
        <taxon>Thiolapillus</taxon>
    </lineage>
</organism>
<keyword evidence="5 7" id="KW-1133">Transmembrane helix</keyword>
<keyword evidence="4 7" id="KW-0812">Transmembrane</keyword>
<evidence type="ECO:0000259" key="8">
    <source>
        <dbReference type="Pfam" id="PF02687"/>
    </source>
</evidence>
<comment type="similarity">
    <text evidence="2">Belongs to the ABC-4 integral membrane protein family. LolC/E subfamily.</text>
</comment>
<gene>
    <name evidence="9" type="ORF">ENJ12_04680</name>
</gene>
<evidence type="ECO:0000256" key="3">
    <source>
        <dbReference type="ARBA" id="ARBA00022475"/>
    </source>
</evidence>